<dbReference type="Proteomes" id="UP000298656">
    <property type="component" value="Chromosome 1"/>
</dbReference>
<keyword evidence="1" id="KW-0472">Membrane</keyword>
<dbReference type="AlphaFoldDB" id="A0A4P8IM64"/>
<protein>
    <submittedName>
        <fullName evidence="2">Uncharacterized protein</fullName>
    </submittedName>
</protein>
<reference evidence="2 3" key="1">
    <citation type="submission" date="2019-05" db="EMBL/GenBank/DDBJ databases">
        <title>Burkholderia sp. DHOD12, isolated from subtropical forest soil.</title>
        <authorList>
            <person name="Gao Z.-H."/>
            <person name="Qiu L.-H."/>
        </authorList>
    </citation>
    <scope>NUCLEOTIDE SEQUENCE [LARGE SCALE GENOMIC DNA]</scope>
    <source>
        <strain evidence="2 3">DHOD12</strain>
    </source>
</reference>
<gene>
    <name evidence="2" type="ORF">FAZ95_01005</name>
</gene>
<evidence type="ECO:0000313" key="2">
    <source>
        <dbReference type="EMBL" id="QCP47884.1"/>
    </source>
</evidence>
<keyword evidence="1" id="KW-1133">Transmembrane helix</keyword>
<keyword evidence="1" id="KW-0812">Transmembrane</keyword>
<name>A0A4P8IM64_9BURK</name>
<evidence type="ECO:0000256" key="1">
    <source>
        <dbReference type="SAM" id="Phobius"/>
    </source>
</evidence>
<sequence>MLDLILVVIAGLIVVGLLQKVIRHIRIVLLLGFLAWLAYDYRAKFFWSAGILILVLMAFGWYNERKVLKEIDQKARSLDASGFSSIFSKQSTESKEKIVSSFLQSSLSTDRLRLIEHVFIDDFFDYAKKQGSQDPYVFERSLFDNYANRVWRKRELMNFSLAWISSNSSKIYPEWHVSTENPIDQKSGGRVELIRLSKSQSVFDNVSFDLDDQ</sequence>
<dbReference type="KEGG" id="tvl:FAZ95_01005"/>
<organism evidence="2 3">
    <name type="scientific">Trinickia violacea</name>
    <dbReference type="NCBI Taxonomy" id="2571746"/>
    <lineage>
        <taxon>Bacteria</taxon>
        <taxon>Pseudomonadati</taxon>
        <taxon>Pseudomonadota</taxon>
        <taxon>Betaproteobacteria</taxon>
        <taxon>Burkholderiales</taxon>
        <taxon>Burkholderiaceae</taxon>
        <taxon>Trinickia</taxon>
    </lineage>
</organism>
<accession>A0A4P8IM64</accession>
<dbReference type="RefSeq" id="WP_137330726.1">
    <property type="nucleotide sequence ID" value="NZ_CP040077.1"/>
</dbReference>
<proteinExistence type="predicted"/>
<dbReference type="EMBL" id="CP040077">
    <property type="protein sequence ID" value="QCP47884.1"/>
    <property type="molecule type" value="Genomic_DNA"/>
</dbReference>
<keyword evidence="3" id="KW-1185">Reference proteome</keyword>
<evidence type="ECO:0000313" key="3">
    <source>
        <dbReference type="Proteomes" id="UP000298656"/>
    </source>
</evidence>
<feature type="transmembrane region" description="Helical" evidence="1">
    <location>
        <begin position="45"/>
        <end position="62"/>
    </location>
</feature>